<proteinExistence type="predicted"/>
<keyword evidence="4" id="KW-1185">Reference proteome</keyword>
<sequence length="338" mass="36960">MRLVSVTLILIAVLAGAMAQPALANDSTAELGAGGLVYVTTDDVAMTSEDLFISMDEVRVRYQFENKSDKDVTTLVAFPMPDIKGDIDFMDSIPVDDPANFLGFKTTVDGAPVTAKLQQRVSALGVDQTALIQSLGVPLAPQLEATRAALDKLPREQWDRLINLGLAAVDTFDAGKGWESHLAPMWVLSTAYYWEQTFPAKRTITVEHSYKPSVGSTAGVSFSTPESRKEPWFQDYVRKYCIEKSFLAAADKAAAGRAENDFLMEHRIEYILRTGANWAGPISKFHLVVDKGSPKNLVSFCGDGVKKTGPTTFEMTKEDFYPEGDFDVLILAGAGLEK</sequence>
<feature type="chain" id="PRO_5045095152" description="DUF4424 domain-containing protein" evidence="1">
    <location>
        <begin position="25"/>
        <end position="338"/>
    </location>
</feature>
<keyword evidence="1" id="KW-0732">Signal</keyword>
<comment type="caution">
    <text evidence="3">The sequence shown here is derived from an EMBL/GenBank/DDBJ whole genome shotgun (WGS) entry which is preliminary data.</text>
</comment>
<accession>A0ABU0HBP1</accession>
<protein>
    <recommendedName>
        <fullName evidence="2">DUF4424 domain-containing protein</fullName>
    </recommendedName>
</protein>
<organism evidence="3 4">
    <name type="scientific">Kaistia dalseonensis</name>
    <dbReference type="NCBI Taxonomy" id="410840"/>
    <lineage>
        <taxon>Bacteria</taxon>
        <taxon>Pseudomonadati</taxon>
        <taxon>Pseudomonadota</taxon>
        <taxon>Alphaproteobacteria</taxon>
        <taxon>Hyphomicrobiales</taxon>
        <taxon>Kaistiaceae</taxon>
        <taxon>Kaistia</taxon>
    </lineage>
</organism>
<reference evidence="3 4" key="1">
    <citation type="submission" date="2023-07" db="EMBL/GenBank/DDBJ databases">
        <title>Genomic Encyclopedia of Type Strains, Phase IV (KMG-IV): sequencing the most valuable type-strain genomes for metagenomic binning, comparative biology and taxonomic classification.</title>
        <authorList>
            <person name="Goeker M."/>
        </authorList>
    </citation>
    <scope>NUCLEOTIDE SEQUENCE [LARGE SCALE GENOMIC DNA]</scope>
    <source>
        <strain evidence="3 4">B6-8</strain>
    </source>
</reference>
<name>A0ABU0HBP1_9HYPH</name>
<feature type="signal peptide" evidence="1">
    <location>
        <begin position="1"/>
        <end position="24"/>
    </location>
</feature>
<evidence type="ECO:0000313" key="3">
    <source>
        <dbReference type="EMBL" id="MDQ0439729.1"/>
    </source>
</evidence>
<dbReference type="EMBL" id="JAUSVO010000006">
    <property type="protein sequence ID" value="MDQ0439729.1"/>
    <property type="molecule type" value="Genomic_DNA"/>
</dbReference>
<dbReference type="Proteomes" id="UP001241603">
    <property type="component" value="Unassembled WGS sequence"/>
</dbReference>
<feature type="domain" description="DUF4424" evidence="2">
    <location>
        <begin position="24"/>
        <end position="329"/>
    </location>
</feature>
<gene>
    <name evidence="3" type="ORF">QO014_004135</name>
</gene>
<evidence type="ECO:0000256" key="1">
    <source>
        <dbReference type="SAM" id="SignalP"/>
    </source>
</evidence>
<dbReference type="Gene3D" id="2.60.40.3680">
    <property type="match status" value="2"/>
</dbReference>
<dbReference type="RefSeq" id="WP_266350619.1">
    <property type="nucleotide sequence ID" value="NZ_JAPKNG010000006.1"/>
</dbReference>
<evidence type="ECO:0000313" key="4">
    <source>
        <dbReference type="Proteomes" id="UP001241603"/>
    </source>
</evidence>
<evidence type="ECO:0000259" key="2">
    <source>
        <dbReference type="Pfam" id="PF14415"/>
    </source>
</evidence>
<dbReference type="InterPro" id="IPR025538">
    <property type="entry name" value="DUF4424"/>
</dbReference>
<dbReference type="Pfam" id="PF14415">
    <property type="entry name" value="DUF4424"/>
    <property type="match status" value="1"/>
</dbReference>